<dbReference type="Pfam" id="PF05699">
    <property type="entry name" value="Dimer_Tnp_hAT"/>
    <property type="match status" value="1"/>
</dbReference>
<feature type="domain" description="HAT C-terminal dimerisation" evidence="1">
    <location>
        <begin position="61"/>
        <end position="117"/>
    </location>
</feature>
<keyword evidence="5" id="KW-1185">Reference proteome</keyword>
<dbReference type="EMBL" id="CAJOBJ010001323">
    <property type="protein sequence ID" value="CAF3873319.1"/>
    <property type="molecule type" value="Genomic_DNA"/>
</dbReference>
<protein>
    <recommendedName>
        <fullName evidence="1">HAT C-terminal dimerisation domain-containing protein</fullName>
    </recommendedName>
</protein>
<dbReference type="EMBL" id="CAJOBG010018679">
    <property type="protein sequence ID" value="CAF4316336.1"/>
    <property type="molecule type" value="Genomic_DNA"/>
</dbReference>
<dbReference type="Proteomes" id="UP000681967">
    <property type="component" value="Unassembled WGS sequence"/>
</dbReference>
<dbReference type="AlphaFoldDB" id="A0A820IUX6"/>
<dbReference type="SUPFAM" id="SSF53098">
    <property type="entry name" value="Ribonuclease H-like"/>
    <property type="match status" value="1"/>
</dbReference>
<evidence type="ECO:0000259" key="1">
    <source>
        <dbReference type="Pfam" id="PF05699"/>
    </source>
</evidence>
<dbReference type="Proteomes" id="UP000663866">
    <property type="component" value="Unassembled WGS sequence"/>
</dbReference>
<sequence length="118" mass="13894">MVTLSCVLPCPEQEQGRAGKQIKKLREKQTQQQHFIEPPKLDLNSENESEEYDYTIKKGDELDRYQLFEFDKNKVTKQPLDFWKNHLETFPYLSKYARSIFSIPATTTQVEREFSTAG</sequence>
<comment type="caution">
    <text evidence="4">The sequence shown here is derived from an EMBL/GenBank/DDBJ whole genome shotgun (WGS) entry which is preliminary data.</text>
</comment>
<dbReference type="InterPro" id="IPR008906">
    <property type="entry name" value="HATC_C_dom"/>
</dbReference>
<gene>
    <name evidence="2" type="ORF">BYL167_LOCUS6605</name>
    <name evidence="3" type="ORF">GIL414_LOCUS5146</name>
    <name evidence="4" type="ORF">OVN521_LOCUS31826</name>
</gene>
<dbReference type="Proteomes" id="UP000681720">
    <property type="component" value="Unassembled WGS sequence"/>
</dbReference>
<organism evidence="4 5">
    <name type="scientific">Rotaria magnacalcarata</name>
    <dbReference type="NCBI Taxonomy" id="392030"/>
    <lineage>
        <taxon>Eukaryota</taxon>
        <taxon>Metazoa</taxon>
        <taxon>Spiralia</taxon>
        <taxon>Gnathifera</taxon>
        <taxon>Rotifera</taxon>
        <taxon>Eurotatoria</taxon>
        <taxon>Bdelloidea</taxon>
        <taxon>Philodinida</taxon>
        <taxon>Philodinidae</taxon>
        <taxon>Rotaria</taxon>
    </lineage>
</organism>
<evidence type="ECO:0000313" key="5">
    <source>
        <dbReference type="Proteomes" id="UP000663866"/>
    </source>
</evidence>
<evidence type="ECO:0000313" key="3">
    <source>
        <dbReference type="EMBL" id="CAF3873319.1"/>
    </source>
</evidence>
<dbReference type="GO" id="GO:0046983">
    <property type="term" value="F:protein dimerization activity"/>
    <property type="evidence" value="ECO:0007669"/>
    <property type="project" value="InterPro"/>
</dbReference>
<name>A0A820IUX6_9BILA</name>
<proteinExistence type="predicted"/>
<dbReference type="InterPro" id="IPR012337">
    <property type="entry name" value="RNaseH-like_sf"/>
</dbReference>
<accession>A0A820IUX6</accession>
<evidence type="ECO:0000313" key="4">
    <source>
        <dbReference type="EMBL" id="CAF4316336.1"/>
    </source>
</evidence>
<dbReference type="EMBL" id="CAJOBH010001628">
    <property type="protein sequence ID" value="CAF3865138.1"/>
    <property type="molecule type" value="Genomic_DNA"/>
</dbReference>
<reference evidence="4" key="1">
    <citation type="submission" date="2021-02" db="EMBL/GenBank/DDBJ databases">
        <authorList>
            <person name="Nowell W R."/>
        </authorList>
    </citation>
    <scope>NUCLEOTIDE SEQUENCE</scope>
</reference>
<evidence type="ECO:0000313" key="2">
    <source>
        <dbReference type="EMBL" id="CAF3865138.1"/>
    </source>
</evidence>